<sequence>MKSQRCTRPQFEEWRKLRPARGSSLTNYCATRDRPRKKQDLREPTNHPIPEPHWGAHKLIPRRPENSLEAPDTAGVCTTLTAEATLGSRAALKLTSPKPEKSEEELETVEDWTPFLQEPD</sequence>
<protein>
    <submittedName>
        <fullName evidence="2">Uncharacterized protein</fullName>
    </submittedName>
</protein>
<reference evidence="2 3" key="1">
    <citation type="submission" date="2019-05" db="EMBL/GenBank/DDBJ databases">
        <title>Another draft genome of Portunus trituberculatus and its Hox gene families provides insights of decapod evolution.</title>
        <authorList>
            <person name="Jeong J.-H."/>
            <person name="Song I."/>
            <person name="Kim S."/>
            <person name="Choi T."/>
            <person name="Kim D."/>
            <person name="Ryu S."/>
            <person name="Kim W."/>
        </authorList>
    </citation>
    <scope>NUCLEOTIDE SEQUENCE [LARGE SCALE GENOMIC DNA]</scope>
    <source>
        <tissue evidence="2">Muscle</tissue>
    </source>
</reference>
<proteinExistence type="predicted"/>
<evidence type="ECO:0000256" key="1">
    <source>
        <dbReference type="SAM" id="MobiDB-lite"/>
    </source>
</evidence>
<dbReference type="AlphaFoldDB" id="A0A5B7ISI9"/>
<feature type="region of interest" description="Disordered" evidence="1">
    <location>
        <begin position="22"/>
        <end position="57"/>
    </location>
</feature>
<name>A0A5B7ISI9_PORTR</name>
<evidence type="ECO:0000313" key="2">
    <source>
        <dbReference type="EMBL" id="MPC86852.1"/>
    </source>
</evidence>
<feature type="region of interest" description="Disordered" evidence="1">
    <location>
        <begin position="91"/>
        <end position="120"/>
    </location>
</feature>
<dbReference type="Proteomes" id="UP000324222">
    <property type="component" value="Unassembled WGS sequence"/>
</dbReference>
<comment type="caution">
    <text evidence="2">The sequence shown here is derived from an EMBL/GenBank/DDBJ whole genome shotgun (WGS) entry which is preliminary data.</text>
</comment>
<gene>
    <name evidence="2" type="ORF">E2C01_081689</name>
</gene>
<organism evidence="2 3">
    <name type="scientific">Portunus trituberculatus</name>
    <name type="common">Swimming crab</name>
    <name type="synonym">Neptunus trituberculatus</name>
    <dbReference type="NCBI Taxonomy" id="210409"/>
    <lineage>
        <taxon>Eukaryota</taxon>
        <taxon>Metazoa</taxon>
        <taxon>Ecdysozoa</taxon>
        <taxon>Arthropoda</taxon>
        <taxon>Crustacea</taxon>
        <taxon>Multicrustacea</taxon>
        <taxon>Malacostraca</taxon>
        <taxon>Eumalacostraca</taxon>
        <taxon>Eucarida</taxon>
        <taxon>Decapoda</taxon>
        <taxon>Pleocyemata</taxon>
        <taxon>Brachyura</taxon>
        <taxon>Eubrachyura</taxon>
        <taxon>Portunoidea</taxon>
        <taxon>Portunidae</taxon>
        <taxon>Portuninae</taxon>
        <taxon>Portunus</taxon>
    </lineage>
</organism>
<evidence type="ECO:0000313" key="3">
    <source>
        <dbReference type="Proteomes" id="UP000324222"/>
    </source>
</evidence>
<dbReference type="EMBL" id="VSRR010072716">
    <property type="protein sequence ID" value="MPC86852.1"/>
    <property type="molecule type" value="Genomic_DNA"/>
</dbReference>
<accession>A0A5B7ISI9</accession>
<keyword evidence="3" id="KW-1185">Reference proteome</keyword>